<name>A0A0J6FN37_COCPO</name>
<dbReference type="VEuPathDB" id="FungiDB:CPAG_06635"/>
<accession>A0A0J6FN37</accession>
<dbReference type="Proteomes" id="UP000054567">
    <property type="component" value="Unassembled WGS sequence"/>
</dbReference>
<organism evidence="2">
    <name type="scientific">Coccidioides posadasii RMSCC 3488</name>
    <dbReference type="NCBI Taxonomy" id="454284"/>
    <lineage>
        <taxon>Eukaryota</taxon>
        <taxon>Fungi</taxon>
        <taxon>Dikarya</taxon>
        <taxon>Ascomycota</taxon>
        <taxon>Pezizomycotina</taxon>
        <taxon>Eurotiomycetes</taxon>
        <taxon>Eurotiomycetidae</taxon>
        <taxon>Onygenales</taxon>
        <taxon>Onygenaceae</taxon>
        <taxon>Coccidioides</taxon>
    </lineage>
</organism>
<reference evidence="2" key="1">
    <citation type="submission" date="2007-06" db="EMBL/GenBank/DDBJ databases">
        <title>The Genome Sequence of Coccidioides posadasii RMSCC_3488.</title>
        <authorList>
            <consortium name="Coccidioides Genome Resources Consortium"/>
            <consortium name="The Broad Institute Genome Sequencing Platform"/>
            <person name="Henn M.R."/>
            <person name="Sykes S."/>
            <person name="Young S."/>
            <person name="Jaffe D."/>
            <person name="Berlin A."/>
            <person name="Alvarez P."/>
            <person name="Butler J."/>
            <person name="Gnerre S."/>
            <person name="Grabherr M."/>
            <person name="Mauceli E."/>
            <person name="Brockman W."/>
            <person name="Kodira C."/>
            <person name="Alvarado L."/>
            <person name="Zeng Q."/>
            <person name="Crawford M."/>
            <person name="Antoine C."/>
            <person name="Devon K."/>
            <person name="Galgiani J."/>
            <person name="Orsborn K."/>
            <person name="Lewis M.L."/>
            <person name="Nusbaum C."/>
            <person name="Galagan J."/>
            <person name="Birren B."/>
        </authorList>
    </citation>
    <scope>NUCLEOTIDE SEQUENCE [LARGE SCALE GENOMIC DNA]</scope>
    <source>
        <strain evidence="2">RMSCC 3488</strain>
    </source>
</reference>
<dbReference type="EMBL" id="DS268112">
    <property type="protein sequence ID" value="KMM70324.1"/>
    <property type="molecule type" value="Genomic_DNA"/>
</dbReference>
<proteinExistence type="predicted"/>
<protein>
    <submittedName>
        <fullName evidence="2">Uncharacterized protein</fullName>
    </submittedName>
</protein>
<evidence type="ECO:0000256" key="1">
    <source>
        <dbReference type="SAM" id="MobiDB-lite"/>
    </source>
</evidence>
<evidence type="ECO:0000313" key="2">
    <source>
        <dbReference type="EMBL" id="KMM70324.1"/>
    </source>
</evidence>
<feature type="region of interest" description="Disordered" evidence="1">
    <location>
        <begin position="47"/>
        <end position="78"/>
    </location>
</feature>
<dbReference type="AlphaFoldDB" id="A0A0J6FN37"/>
<gene>
    <name evidence="2" type="ORF">CPAG_06635</name>
</gene>
<sequence length="108" mass="11675">MGTDRANGGATEESPTILVRSGIWAGDQWINGDCRFLVGESEHHRRAAEISPDESAGGPCSAAREPMRHVSRPGGSTTELRNIVCGVADVGNDRLRRTRRPAIIHEKS</sequence>